<evidence type="ECO:0000256" key="3">
    <source>
        <dbReference type="ARBA" id="ARBA00022989"/>
    </source>
</evidence>
<evidence type="ECO:0000256" key="2">
    <source>
        <dbReference type="ARBA" id="ARBA00022692"/>
    </source>
</evidence>
<name>A0A9Q0DBM9_9TELE</name>
<feature type="domain" description="Dendritic cell-specific transmembrane protein-like" evidence="6">
    <location>
        <begin position="274"/>
        <end position="423"/>
    </location>
</feature>
<comment type="subcellular location">
    <subcellularLocation>
        <location evidence="1">Membrane</location>
        <topology evidence="1">Multi-pass membrane protein</topology>
    </subcellularLocation>
</comment>
<feature type="transmembrane region" description="Helical" evidence="5">
    <location>
        <begin position="30"/>
        <end position="52"/>
    </location>
</feature>
<sequence>MVILCRERLKSVLSYLWSVYSAPSVVGKDVVTLVSLCSGIAVATAGLLHHWLSGTLRYDPRVSVQISCAYSAVVLLLLVLCHPLRCVATMAMLSLFTKQGRKLVVSTSFVVLLFNVVPNITVNLGAAVHILKCTSEGFARSLLNSSDIWNMAKCDLVRETIKAITSDLTLVNNWIKLDNLMHINISEVKSRLTNISRQIEGDFLHARDLVKDYKLLLNRILAALFVFLLILQSARYLKLYLTSLSFENEYLSAKQLTSDSGSVAKKCLSKKNRISRECHSGVMSAVAVTLYFIAMTFIVVLDHVVYQIVDVSVPWFMDIPSTNASITVTFKTWSFTPAFCLLSSCGRQELTHFRRRYGWTFSTDPSLCHVRPSAPDVGVRVLLASLWLLSYFFVLLEVLARRTRRRVAASFFARQEQRRAAFLLQKVQAKQRDTKQQDIFVVSVACV</sequence>
<keyword evidence="2 5" id="KW-0812">Transmembrane</keyword>
<comment type="caution">
    <text evidence="7">The sequence shown here is derived from an EMBL/GenBank/DDBJ whole genome shotgun (WGS) entry which is preliminary data.</text>
</comment>
<keyword evidence="8" id="KW-1185">Reference proteome</keyword>
<dbReference type="EMBL" id="JANIIK010000117">
    <property type="protein sequence ID" value="KAJ3585889.1"/>
    <property type="molecule type" value="Genomic_DNA"/>
</dbReference>
<dbReference type="Proteomes" id="UP001148018">
    <property type="component" value="Unassembled WGS sequence"/>
</dbReference>
<feature type="transmembrane region" description="Helical" evidence="5">
    <location>
        <begin position="280"/>
        <end position="301"/>
    </location>
</feature>
<gene>
    <name evidence="7" type="ORF">NHX12_012297</name>
</gene>
<keyword evidence="4 5" id="KW-0472">Membrane</keyword>
<dbReference type="InterPro" id="IPR051856">
    <property type="entry name" value="CSR-E3_Ligase_Protein"/>
</dbReference>
<protein>
    <recommendedName>
        <fullName evidence="6">Dendritic cell-specific transmembrane protein-like domain-containing protein</fullName>
    </recommendedName>
</protein>
<keyword evidence="3 5" id="KW-1133">Transmembrane helix</keyword>
<organism evidence="7 8">
    <name type="scientific">Muraenolepis orangiensis</name>
    <name type="common">Patagonian moray cod</name>
    <dbReference type="NCBI Taxonomy" id="630683"/>
    <lineage>
        <taxon>Eukaryota</taxon>
        <taxon>Metazoa</taxon>
        <taxon>Chordata</taxon>
        <taxon>Craniata</taxon>
        <taxon>Vertebrata</taxon>
        <taxon>Euteleostomi</taxon>
        <taxon>Actinopterygii</taxon>
        <taxon>Neopterygii</taxon>
        <taxon>Teleostei</taxon>
        <taxon>Neoteleostei</taxon>
        <taxon>Acanthomorphata</taxon>
        <taxon>Zeiogadaria</taxon>
        <taxon>Gadariae</taxon>
        <taxon>Gadiformes</taxon>
        <taxon>Muraenolepidoidei</taxon>
        <taxon>Muraenolepididae</taxon>
        <taxon>Muraenolepis</taxon>
    </lineage>
</organism>
<evidence type="ECO:0000313" key="8">
    <source>
        <dbReference type="Proteomes" id="UP001148018"/>
    </source>
</evidence>
<feature type="transmembrane region" description="Helical" evidence="5">
    <location>
        <begin position="381"/>
        <end position="400"/>
    </location>
</feature>
<dbReference type="PANTHER" id="PTHR21041:SF3">
    <property type="entry name" value="OSTEOCLAST STIMULATORY TRANSMEMBRANE PROTEIN"/>
    <property type="match status" value="1"/>
</dbReference>
<proteinExistence type="predicted"/>
<dbReference type="GO" id="GO:0016020">
    <property type="term" value="C:membrane"/>
    <property type="evidence" value="ECO:0007669"/>
    <property type="project" value="UniProtKB-SubCell"/>
</dbReference>
<dbReference type="OrthoDB" id="9947082at2759"/>
<feature type="transmembrane region" description="Helical" evidence="5">
    <location>
        <begin position="216"/>
        <end position="237"/>
    </location>
</feature>
<dbReference type="InterPro" id="IPR012858">
    <property type="entry name" value="DC_STAMP-like"/>
</dbReference>
<evidence type="ECO:0000313" key="7">
    <source>
        <dbReference type="EMBL" id="KAJ3585889.1"/>
    </source>
</evidence>
<accession>A0A9Q0DBM9</accession>
<evidence type="ECO:0000256" key="5">
    <source>
        <dbReference type="SAM" id="Phobius"/>
    </source>
</evidence>
<dbReference type="Pfam" id="PF07782">
    <property type="entry name" value="DC_STAMP"/>
    <property type="match status" value="1"/>
</dbReference>
<feature type="transmembrane region" description="Helical" evidence="5">
    <location>
        <begin position="103"/>
        <end position="122"/>
    </location>
</feature>
<dbReference type="AlphaFoldDB" id="A0A9Q0DBM9"/>
<evidence type="ECO:0000256" key="1">
    <source>
        <dbReference type="ARBA" id="ARBA00004141"/>
    </source>
</evidence>
<feature type="transmembrane region" description="Helical" evidence="5">
    <location>
        <begin position="64"/>
        <end position="82"/>
    </location>
</feature>
<evidence type="ECO:0000256" key="4">
    <source>
        <dbReference type="ARBA" id="ARBA00023136"/>
    </source>
</evidence>
<evidence type="ECO:0000259" key="6">
    <source>
        <dbReference type="Pfam" id="PF07782"/>
    </source>
</evidence>
<reference evidence="7" key="1">
    <citation type="submission" date="2022-07" db="EMBL/GenBank/DDBJ databases">
        <title>Chromosome-level genome of Muraenolepis orangiensis.</title>
        <authorList>
            <person name="Kim J."/>
        </authorList>
    </citation>
    <scope>NUCLEOTIDE SEQUENCE</scope>
    <source>
        <strain evidence="7">KU_S4_2022</strain>
        <tissue evidence="7">Muscle</tissue>
    </source>
</reference>
<dbReference type="PANTHER" id="PTHR21041">
    <property type="entry name" value="DENDRITIC CELL-SPECIFIC TRANSMEMBRANE PROTEIN"/>
    <property type="match status" value="1"/>
</dbReference>